<dbReference type="GO" id="GO:0046872">
    <property type="term" value="F:metal ion binding"/>
    <property type="evidence" value="ECO:0007669"/>
    <property type="project" value="InterPro"/>
</dbReference>
<reference evidence="3" key="1">
    <citation type="submission" date="2015-07" db="EMBL/GenBank/DDBJ databases">
        <title>Draft Genome Sequence of Oceanobacillus picturae Heshi-B3 that Was Isolated from Fermented Rice Bran with Aging Salted Mackerel, Which Was Named Heshiko as Traditional Fermented Seafood in Japan.</title>
        <authorList>
            <person name="Akuzawa S."/>
            <person name="Nakagawa J."/>
            <person name="Kanekatsu T."/>
            <person name="Kanesaki Y."/>
            <person name="Suzuki T."/>
        </authorList>
    </citation>
    <scope>NUCLEOTIDE SEQUENCE [LARGE SCALE GENOMIC DNA]</scope>
    <source>
        <strain evidence="3">Heshi-B3</strain>
    </source>
</reference>
<dbReference type="Proteomes" id="UP000052946">
    <property type="component" value="Unassembled WGS sequence"/>
</dbReference>
<comment type="caution">
    <text evidence="2">The sequence shown here is derived from an EMBL/GenBank/DDBJ whole genome shotgun (WGS) entry which is preliminary data.</text>
</comment>
<sequence>MRKAVIQLENLSCPSCMQKIENAVKGLNGIDQESVKILFNASKVRLDFDSDSVAINDIEKAIEDLGYPVVKSKVKSA</sequence>
<dbReference type="CDD" id="cd00371">
    <property type="entry name" value="HMA"/>
    <property type="match status" value="1"/>
</dbReference>
<dbReference type="InterPro" id="IPR036163">
    <property type="entry name" value="HMA_dom_sf"/>
</dbReference>
<reference evidence="2 3" key="2">
    <citation type="journal article" date="2016" name="Genome Announc.">
        <title>Draft Genome Sequence of Oceanobacillus picturae Heshi-B3, Isolated from Fermented Rice Bran in a Traditional Japanese Seafood Dish.</title>
        <authorList>
            <person name="Akuzawa S."/>
            <person name="Nagaoka J."/>
            <person name="Kanekatsu M."/>
            <person name="Kanesaki Y."/>
            <person name="Suzuki T."/>
        </authorList>
    </citation>
    <scope>NUCLEOTIDE SEQUENCE [LARGE SCALE GENOMIC DNA]</scope>
    <source>
        <strain evidence="2 3">Heshi-B3</strain>
    </source>
</reference>
<organism evidence="2 3">
    <name type="scientific">Oceanobacillus picturae</name>
    <dbReference type="NCBI Taxonomy" id="171693"/>
    <lineage>
        <taxon>Bacteria</taxon>
        <taxon>Bacillati</taxon>
        <taxon>Bacillota</taxon>
        <taxon>Bacilli</taxon>
        <taxon>Bacillales</taxon>
        <taxon>Bacillaceae</taxon>
        <taxon>Oceanobacillus</taxon>
    </lineage>
</organism>
<dbReference type="InterPro" id="IPR006121">
    <property type="entry name" value="HMA_dom"/>
</dbReference>
<dbReference type="SUPFAM" id="SSF55008">
    <property type="entry name" value="HMA, heavy metal-associated domain"/>
    <property type="match status" value="1"/>
</dbReference>
<dbReference type="Gene3D" id="3.30.70.100">
    <property type="match status" value="1"/>
</dbReference>
<gene>
    <name evidence="2" type="ORF">OPHB3_2355</name>
</gene>
<feature type="domain" description="HMA" evidence="1">
    <location>
        <begin position="2"/>
        <end position="70"/>
    </location>
</feature>
<evidence type="ECO:0000313" key="2">
    <source>
        <dbReference type="EMBL" id="GAQ18415.1"/>
    </source>
</evidence>
<accession>A0A0U9H7D3</accession>
<evidence type="ECO:0000313" key="3">
    <source>
        <dbReference type="Proteomes" id="UP000052946"/>
    </source>
</evidence>
<dbReference type="Pfam" id="PF00403">
    <property type="entry name" value="HMA"/>
    <property type="match status" value="1"/>
</dbReference>
<dbReference type="EMBL" id="BBXV01000027">
    <property type="protein sequence ID" value="GAQ18415.1"/>
    <property type="molecule type" value="Genomic_DNA"/>
</dbReference>
<protein>
    <submittedName>
        <fullName evidence="2">Metal-binding protein</fullName>
    </submittedName>
</protein>
<dbReference type="OrthoDB" id="2721717at2"/>
<evidence type="ECO:0000259" key="1">
    <source>
        <dbReference type="PROSITE" id="PS50846"/>
    </source>
</evidence>
<name>A0A0U9H7D3_9BACI</name>
<dbReference type="AlphaFoldDB" id="A0A0U9H7D3"/>
<proteinExistence type="predicted"/>
<dbReference type="RefSeq" id="WP_058950417.1">
    <property type="nucleotide sequence ID" value="NZ_BBXV01000027.1"/>
</dbReference>
<dbReference type="PROSITE" id="PS50846">
    <property type="entry name" value="HMA_2"/>
    <property type="match status" value="1"/>
</dbReference>